<evidence type="ECO:0000256" key="1">
    <source>
        <dbReference type="ARBA" id="ARBA00010164"/>
    </source>
</evidence>
<dbReference type="PANTHER" id="PTHR37419:SF8">
    <property type="entry name" value="TOXIN YJJJ"/>
    <property type="match status" value="1"/>
</dbReference>
<organism evidence="5 6">
    <name type="scientific">Pedobacter changchengzhani</name>
    <dbReference type="NCBI Taxonomy" id="2529274"/>
    <lineage>
        <taxon>Bacteria</taxon>
        <taxon>Pseudomonadati</taxon>
        <taxon>Bacteroidota</taxon>
        <taxon>Sphingobacteriia</taxon>
        <taxon>Sphingobacteriales</taxon>
        <taxon>Sphingobacteriaceae</taxon>
        <taxon>Pedobacter</taxon>
    </lineage>
</organism>
<dbReference type="OrthoDB" id="9805913at2"/>
<dbReference type="GO" id="GO:0004674">
    <property type="term" value="F:protein serine/threonine kinase activity"/>
    <property type="evidence" value="ECO:0007669"/>
    <property type="project" value="TreeGrafter"/>
</dbReference>
<gene>
    <name evidence="5" type="ORF">EZJ43_04035</name>
</gene>
<keyword evidence="3" id="KW-0418">Kinase</keyword>
<sequence length="424" mass="47749">MATTKTDIWVYAHWKGLESPKCIGVISAQQSKGSRIFGFEYDKDWLKSDQLFLLDPEIGLYSGTQYPEKKDNFGVFMDSMPDTWGRKLMLRRAAQIALAKGEASPKLHEIDFLLGVHDVSRMGALRFKLNPEGLFLDDNTDNPTPPITHLRELQASVKAYEEDDGGKNGDEWIPMLFAPGSSLGGARPKANVIDLNGHLCIAKFPSKADTTDKAAWEYLAYELACRAGINMPVCTIEKVRGPYHTFLSRRFDREASERIHFASAMTMTKNSEDGIRDATPSYLEIADFIQTYGSAIEEDLHQLWRRIVFNMAISNTDDHMRNHGFLLAEKGWRLSPAYDINPSMEKNGLALNVDMDNNALDFELALSVGQFFQLKDDQMHQVIKEISTVVKDWRKLASKLGIYRAEQEIMSPAFGLVTGIPSHS</sequence>
<evidence type="ECO:0000259" key="4">
    <source>
        <dbReference type="Pfam" id="PF07804"/>
    </source>
</evidence>
<dbReference type="RefSeq" id="WP_133261388.1">
    <property type="nucleotide sequence ID" value="NZ_SJCY01000002.1"/>
</dbReference>
<dbReference type="GO" id="GO:0005829">
    <property type="term" value="C:cytosol"/>
    <property type="evidence" value="ECO:0007669"/>
    <property type="project" value="TreeGrafter"/>
</dbReference>
<feature type="domain" description="HipA-like C-terminal" evidence="4">
    <location>
        <begin position="181"/>
        <end position="393"/>
    </location>
</feature>
<keyword evidence="6" id="KW-1185">Reference proteome</keyword>
<accession>A0A4R5MPM6</accession>
<evidence type="ECO:0000313" key="6">
    <source>
        <dbReference type="Proteomes" id="UP000295668"/>
    </source>
</evidence>
<dbReference type="Pfam" id="PF07804">
    <property type="entry name" value="HipA_C"/>
    <property type="match status" value="1"/>
</dbReference>
<name>A0A4R5MPM6_9SPHI</name>
<protein>
    <submittedName>
        <fullName evidence="5">Type II toxin-antitoxin system HipA family toxin</fullName>
    </submittedName>
</protein>
<dbReference type="EMBL" id="SJCY01000002">
    <property type="protein sequence ID" value="TDG37295.1"/>
    <property type="molecule type" value="Genomic_DNA"/>
</dbReference>
<comment type="caution">
    <text evidence="5">The sequence shown here is derived from an EMBL/GenBank/DDBJ whole genome shotgun (WGS) entry which is preliminary data.</text>
</comment>
<evidence type="ECO:0000313" key="5">
    <source>
        <dbReference type="EMBL" id="TDG37295.1"/>
    </source>
</evidence>
<keyword evidence="2" id="KW-0808">Transferase</keyword>
<dbReference type="InterPro" id="IPR052028">
    <property type="entry name" value="HipA_Ser/Thr_kinase"/>
</dbReference>
<evidence type="ECO:0000256" key="3">
    <source>
        <dbReference type="ARBA" id="ARBA00022777"/>
    </source>
</evidence>
<proteinExistence type="inferred from homology"/>
<dbReference type="InterPro" id="IPR012893">
    <property type="entry name" value="HipA-like_C"/>
</dbReference>
<dbReference type="Proteomes" id="UP000295668">
    <property type="component" value="Unassembled WGS sequence"/>
</dbReference>
<dbReference type="Gene3D" id="1.10.1070.20">
    <property type="match status" value="1"/>
</dbReference>
<evidence type="ECO:0000256" key="2">
    <source>
        <dbReference type="ARBA" id="ARBA00022679"/>
    </source>
</evidence>
<dbReference type="PANTHER" id="PTHR37419">
    <property type="entry name" value="SERINE/THREONINE-PROTEIN KINASE TOXIN HIPA"/>
    <property type="match status" value="1"/>
</dbReference>
<reference evidence="5 6" key="1">
    <citation type="submission" date="2019-02" db="EMBL/GenBank/DDBJ databases">
        <title>Pedobacter sp. nov., a novel speices isolated from soil of pinguins habitat in Antarcitica.</title>
        <authorList>
            <person name="He R.-H."/>
        </authorList>
    </citation>
    <scope>NUCLEOTIDE SEQUENCE [LARGE SCALE GENOMIC DNA]</scope>
    <source>
        <strain evidence="5 6">E01020</strain>
    </source>
</reference>
<dbReference type="AlphaFoldDB" id="A0A4R5MPM6"/>
<comment type="similarity">
    <text evidence="1">Belongs to the HipA Ser/Thr kinase family.</text>
</comment>